<dbReference type="EMBL" id="MN505213">
    <property type="protein sequence ID" value="QGF20917.1"/>
    <property type="molecule type" value="Genomic_DNA"/>
</dbReference>
<proteinExistence type="predicted"/>
<dbReference type="KEGG" id="vg:62682664"/>
<dbReference type="GeneID" id="62682664"/>
<evidence type="ECO:0000313" key="2">
    <source>
        <dbReference type="Proteomes" id="UP000345177"/>
    </source>
</evidence>
<dbReference type="RefSeq" id="YP_010000024.1">
    <property type="nucleotide sequence ID" value="NC_053012.1"/>
</dbReference>
<keyword evidence="2" id="KW-1185">Reference proteome</keyword>
<sequence length="104" mass="11967">MNSTATPYYLKTKTLFTYDQLKIEMDKRGLSMLDFKDYVAIKSRGKYGWGGDFYKVYRAHVGAMSQRDALTVRDWKRIVFWAGEFAAARGQSWDFTGGDLNAIT</sequence>
<protein>
    <submittedName>
        <fullName evidence="1">Uncharacterized protein</fullName>
    </submittedName>
</protein>
<reference evidence="1 2" key="1">
    <citation type="submission" date="2019-09" db="EMBL/GenBank/DDBJ databases">
        <title>Transcriptional response of Serratia to Siphovirus infection.</title>
        <authorList>
            <person name="Malone L.M."/>
            <person name="Fineran P.C."/>
        </authorList>
    </citation>
    <scope>NUCLEOTIDE SEQUENCE [LARGE SCALE GENOMIC DNA]</scope>
</reference>
<organism evidence="1 2">
    <name type="scientific">Serratia phage JS26</name>
    <dbReference type="NCBI Taxonomy" id="2315217"/>
    <lineage>
        <taxon>Viruses</taxon>
        <taxon>Duplodnaviria</taxon>
        <taxon>Heunggongvirae</taxon>
        <taxon>Uroviricota</taxon>
        <taxon>Caudoviricetes</taxon>
        <taxon>Casjensviridae</taxon>
        <taxon>Dunedinvirus</taxon>
        <taxon>Dunedinvirus JS26</taxon>
    </lineage>
</organism>
<accession>A0A5Q2F7R8</accession>
<name>A0A5Q2F7R8_9CAUD</name>
<evidence type="ECO:0000313" key="1">
    <source>
        <dbReference type="EMBL" id="QGF20917.1"/>
    </source>
</evidence>
<dbReference type="Proteomes" id="UP000345177">
    <property type="component" value="Segment"/>
</dbReference>